<gene>
    <name evidence="2" type="ORF">J8J14_23360</name>
</gene>
<sequence length="125" mass="13466">MTQAAELPSWAALAIAVLLLSGAGLALVGAVGLLRLQTFYERVHAPTLGTTLGIGCVLLASMLYFSLVQTRFILHEILIAVLVVITTPVTLMLLTRAALYRDRIEGRGAVPPALRFRRGRGIDNQ</sequence>
<name>A0ABS4AL03_9PROT</name>
<keyword evidence="3" id="KW-1185">Reference proteome</keyword>
<reference evidence="2 3" key="1">
    <citation type="submission" date="2021-03" db="EMBL/GenBank/DDBJ databases">
        <authorList>
            <person name="So Y."/>
        </authorList>
    </citation>
    <scope>NUCLEOTIDE SEQUENCE [LARGE SCALE GENOMIC DNA]</scope>
    <source>
        <strain evidence="2 3">SSH11</strain>
    </source>
</reference>
<comment type="caution">
    <text evidence="2">The sequence shown here is derived from an EMBL/GenBank/DDBJ whole genome shotgun (WGS) entry which is preliminary data.</text>
</comment>
<dbReference type="InterPro" id="IPR005133">
    <property type="entry name" value="PhaG_MnhG_YufB"/>
</dbReference>
<dbReference type="Proteomes" id="UP000681594">
    <property type="component" value="Unassembled WGS sequence"/>
</dbReference>
<dbReference type="EMBL" id="JAGIZB010000051">
    <property type="protein sequence ID" value="MBP0447696.1"/>
    <property type="molecule type" value="Genomic_DNA"/>
</dbReference>
<keyword evidence="1" id="KW-0472">Membrane</keyword>
<evidence type="ECO:0000313" key="2">
    <source>
        <dbReference type="EMBL" id="MBP0447696.1"/>
    </source>
</evidence>
<proteinExistence type="predicted"/>
<organism evidence="2 3">
    <name type="scientific">Pararoseomonas baculiformis</name>
    <dbReference type="NCBI Taxonomy" id="2820812"/>
    <lineage>
        <taxon>Bacteria</taxon>
        <taxon>Pseudomonadati</taxon>
        <taxon>Pseudomonadota</taxon>
        <taxon>Alphaproteobacteria</taxon>
        <taxon>Acetobacterales</taxon>
        <taxon>Acetobacteraceae</taxon>
        <taxon>Pararoseomonas</taxon>
    </lineage>
</organism>
<feature type="transmembrane region" description="Helical" evidence="1">
    <location>
        <begin position="12"/>
        <end position="36"/>
    </location>
</feature>
<feature type="transmembrane region" description="Helical" evidence="1">
    <location>
        <begin position="73"/>
        <end position="94"/>
    </location>
</feature>
<protein>
    <submittedName>
        <fullName evidence="2">Cation:proton antiporter</fullName>
    </submittedName>
</protein>
<dbReference type="PANTHER" id="PTHR34703:SF1">
    <property type="entry name" value="ANTIPORTER SUBUNIT MNHG2-RELATED"/>
    <property type="match status" value="1"/>
</dbReference>
<dbReference type="RefSeq" id="WP_209381961.1">
    <property type="nucleotide sequence ID" value="NZ_JAGIZB010000051.1"/>
</dbReference>
<keyword evidence="1" id="KW-1133">Transmembrane helix</keyword>
<keyword evidence="1" id="KW-0812">Transmembrane</keyword>
<evidence type="ECO:0000256" key="1">
    <source>
        <dbReference type="SAM" id="Phobius"/>
    </source>
</evidence>
<dbReference type="Pfam" id="PF03334">
    <property type="entry name" value="PhaG_MnhG_YufB"/>
    <property type="match status" value="1"/>
</dbReference>
<feature type="transmembrane region" description="Helical" evidence="1">
    <location>
        <begin position="48"/>
        <end position="67"/>
    </location>
</feature>
<dbReference type="PANTHER" id="PTHR34703">
    <property type="entry name" value="ANTIPORTER SUBUNIT MNHG2-RELATED"/>
    <property type="match status" value="1"/>
</dbReference>
<dbReference type="NCBIfam" id="TIGR01300">
    <property type="entry name" value="CPA3_mnhG_phaG"/>
    <property type="match status" value="1"/>
</dbReference>
<accession>A0ABS4AL03</accession>
<evidence type="ECO:0000313" key="3">
    <source>
        <dbReference type="Proteomes" id="UP000681594"/>
    </source>
</evidence>